<evidence type="ECO:0000313" key="4">
    <source>
        <dbReference type="Proteomes" id="UP000657385"/>
    </source>
</evidence>
<organism evidence="3 4">
    <name type="scientific">Streptacidiphilus fuscans</name>
    <dbReference type="NCBI Taxonomy" id="2789292"/>
    <lineage>
        <taxon>Bacteria</taxon>
        <taxon>Bacillati</taxon>
        <taxon>Actinomycetota</taxon>
        <taxon>Actinomycetes</taxon>
        <taxon>Kitasatosporales</taxon>
        <taxon>Streptomycetaceae</taxon>
        <taxon>Streptacidiphilus</taxon>
    </lineage>
</organism>
<dbReference type="EMBL" id="JADPRT010000010">
    <property type="protein sequence ID" value="MBF9070922.1"/>
    <property type="molecule type" value="Genomic_DNA"/>
</dbReference>
<accession>A0A931FDP2</accession>
<dbReference type="Proteomes" id="UP000657385">
    <property type="component" value="Unassembled WGS sequence"/>
</dbReference>
<dbReference type="InterPro" id="IPR050879">
    <property type="entry name" value="Acyltransferase_3"/>
</dbReference>
<comment type="caution">
    <text evidence="3">The sequence shown here is derived from an EMBL/GenBank/DDBJ whole genome shotgun (WGS) entry which is preliminary data.</text>
</comment>
<dbReference type="InterPro" id="IPR002656">
    <property type="entry name" value="Acyl_transf_3_dom"/>
</dbReference>
<feature type="transmembrane region" description="Helical" evidence="1">
    <location>
        <begin position="249"/>
        <end position="267"/>
    </location>
</feature>
<gene>
    <name evidence="3" type="ORF">I2501_23175</name>
</gene>
<keyword evidence="3" id="KW-0808">Transferase</keyword>
<keyword evidence="1" id="KW-0472">Membrane</keyword>
<feature type="domain" description="Acyltransferase 3" evidence="2">
    <location>
        <begin position="16"/>
        <end position="288"/>
    </location>
</feature>
<dbReference type="RefSeq" id="WP_196196100.1">
    <property type="nucleotide sequence ID" value="NZ_JADPRT010000010.1"/>
</dbReference>
<dbReference type="GO" id="GO:0016747">
    <property type="term" value="F:acyltransferase activity, transferring groups other than amino-acyl groups"/>
    <property type="evidence" value="ECO:0007669"/>
    <property type="project" value="InterPro"/>
</dbReference>
<evidence type="ECO:0000313" key="3">
    <source>
        <dbReference type="EMBL" id="MBF9070922.1"/>
    </source>
</evidence>
<feature type="transmembrane region" description="Helical" evidence="1">
    <location>
        <begin position="20"/>
        <end position="36"/>
    </location>
</feature>
<feature type="transmembrane region" description="Helical" evidence="1">
    <location>
        <begin position="146"/>
        <end position="177"/>
    </location>
</feature>
<evidence type="ECO:0000256" key="1">
    <source>
        <dbReference type="SAM" id="Phobius"/>
    </source>
</evidence>
<dbReference type="GO" id="GO:0009103">
    <property type="term" value="P:lipopolysaccharide biosynthetic process"/>
    <property type="evidence" value="ECO:0007669"/>
    <property type="project" value="TreeGrafter"/>
</dbReference>
<feature type="transmembrane region" description="Helical" evidence="1">
    <location>
        <begin position="42"/>
        <end position="62"/>
    </location>
</feature>
<reference evidence="3" key="1">
    <citation type="submission" date="2020-11" db="EMBL/GenBank/DDBJ databases">
        <title>Isolation and identification of active actinomycetes.</title>
        <authorList>
            <person name="Yu B."/>
        </authorList>
    </citation>
    <scope>NUCLEOTIDE SEQUENCE</scope>
    <source>
        <strain evidence="3">NEAU-YB345</strain>
    </source>
</reference>
<sequence>MRRLTHAEFLALRRFDALDGLRAVAAVIVVFFHTGGPQSSFLSGWIGVHIFFVVSGFLITTLMLREHDRNGRISLRDFYLRRVFRIMPLYYLVLLFTAIAAYHQAGQWAALKQHLPHFLLFMNEYHIPPGVPYLQTWTIGIEWKFYLVWPLLLVAVGAVAARLRIPLALLAFVLVLVPYNQTWSGMGVHYGVLLIGALLALVLHSPRGFALVSPLTHPLVAGAVAVGFLALHASIPALVTRFHGEQTPILIYGVGVALLLPGLLAPGPGRWLLSRRPFVVVGERSYGLSWSRPWPRPSWPPSSRPRSWPGLHLSSPPWSRWPPWPSPTCCTRGWRPR</sequence>
<keyword evidence="3" id="KW-0012">Acyltransferase</keyword>
<keyword evidence="4" id="KW-1185">Reference proteome</keyword>
<dbReference type="GO" id="GO:0016020">
    <property type="term" value="C:membrane"/>
    <property type="evidence" value="ECO:0007669"/>
    <property type="project" value="TreeGrafter"/>
</dbReference>
<evidence type="ECO:0000259" key="2">
    <source>
        <dbReference type="Pfam" id="PF01757"/>
    </source>
</evidence>
<feature type="transmembrane region" description="Helical" evidence="1">
    <location>
        <begin position="183"/>
        <end position="203"/>
    </location>
</feature>
<feature type="transmembrane region" description="Helical" evidence="1">
    <location>
        <begin position="83"/>
        <end position="103"/>
    </location>
</feature>
<keyword evidence="1" id="KW-1133">Transmembrane helix</keyword>
<protein>
    <submittedName>
        <fullName evidence="3">Acyltransferase</fullName>
    </submittedName>
</protein>
<feature type="transmembrane region" description="Helical" evidence="1">
    <location>
        <begin position="215"/>
        <end position="237"/>
    </location>
</feature>
<proteinExistence type="predicted"/>
<dbReference type="PANTHER" id="PTHR23028:SF53">
    <property type="entry name" value="ACYL_TRANSF_3 DOMAIN-CONTAINING PROTEIN"/>
    <property type="match status" value="1"/>
</dbReference>
<keyword evidence="1" id="KW-0812">Transmembrane</keyword>
<dbReference type="Pfam" id="PF01757">
    <property type="entry name" value="Acyl_transf_3"/>
    <property type="match status" value="1"/>
</dbReference>
<dbReference type="AlphaFoldDB" id="A0A931FDP2"/>
<name>A0A931FDP2_9ACTN</name>
<dbReference type="PANTHER" id="PTHR23028">
    <property type="entry name" value="ACETYLTRANSFERASE"/>
    <property type="match status" value="1"/>
</dbReference>